<organism evidence="1 2">
    <name type="scientific">Daphnia magna</name>
    <dbReference type="NCBI Taxonomy" id="35525"/>
    <lineage>
        <taxon>Eukaryota</taxon>
        <taxon>Metazoa</taxon>
        <taxon>Ecdysozoa</taxon>
        <taxon>Arthropoda</taxon>
        <taxon>Crustacea</taxon>
        <taxon>Branchiopoda</taxon>
        <taxon>Diplostraca</taxon>
        <taxon>Cladocera</taxon>
        <taxon>Anomopoda</taxon>
        <taxon>Daphniidae</taxon>
        <taxon>Daphnia</taxon>
    </lineage>
</organism>
<dbReference type="AlphaFoldDB" id="A0A164EP87"/>
<sequence length="65" mass="6984">MSGCPSFLRGPGGYSSSSFLHSYRMGGWPSFICNGTDGSVDFVILVEIPKKFPELSSATQFLFAA</sequence>
<proteinExistence type="predicted"/>
<accession>A0A164EP87</accession>
<gene>
    <name evidence="1" type="ORF">APZ42_008369</name>
</gene>
<dbReference type="Proteomes" id="UP000076858">
    <property type="component" value="Unassembled WGS sequence"/>
</dbReference>
<evidence type="ECO:0000313" key="2">
    <source>
        <dbReference type="Proteomes" id="UP000076858"/>
    </source>
</evidence>
<dbReference type="EMBL" id="LRGB01022995">
    <property type="protein sequence ID" value="KZR96987.1"/>
    <property type="molecule type" value="Genomic_DNA"/>
</dbReference>
<comment type="caution">
    <text evidence="1">The sequence shown here is derived from an EMBL/GenBank/DDBJ whole genome shotgun (WGS) entry which is preliminary data.</text>
</comment>
<evidence type="ECO:0000313" key="1">
    <source>
        <dbReference type="EMBL" id="KZR96987.1"/>
    </source>
</evidence>
<keyword evidence="2" id="KW-1185">Reference proteome</keyword>
<reference evidence="1 2" key="1">
    <citation type="submission" date="2016-03" db="EMBL/GenBank/DDBJ databases">
        <title>EvidentialGene: Evidence-directed Construction of Genes on Genomes.</title>
        <authorList>
            <person name="Gilbert D.G."/>
            <person name="Choi J.-H."/>
            <person name="Mockaitis K."/>
            <person name="Colbourne J."/>
            <person name="Pfrender M."/>
        </authorList>
    </citation>
    <scope>NUCLEOTIDE SEQUENCE [LARGE SCALE GENOMIC DNA]</scope>
    <source>
        <strain evidence="1 2">Xinb3</strain>
        <tissue evidence="1">Complete organism</tissue>
    </source>
</reference>
<name>A0A164EP87_9CRUS</name>
<protein>
    <submittedName>
        <fullName evidence="1">Uncharacterized protein</fullName>
    </submittedName>
</protein>